<name>A0ABP1GUK6_9EUKA</name>
<keyword evidence="3" id="KW-1185">Reference proteome</keyword>
<reference evidence="2 3" key="1">
    <citation type="submission" date="2024-07" db="EMBL/GenBank/DDBJ databases">
        <authorList>
            <person name="Akdeniz Z."/>
        </authorList>
    </citation>
    <scope>NUCLEOTIDE SEQUENCE [LARGE SCALE GENOMIC DNA]</scope>
</reference>
<evidence type="ECO:0000256" key="1">
    <source>
        <dbReference type="SAM" id="Phobius"/>
    </source>
</evidence>
<feature type="transmembrane region" description="Helical" evidence="1">
    <location>
        <begin position="25"/>
        <end position="51"/>
    </location>
</feature>
<keyword evidence="1" id="KW-1133">Transmembrane helix</keyword>
<comment type="caution">
    <text evidence="2">The sequence shown here is derived from an EMBL/GenBank/DDBJ whole genome shotgun (WGS) entry which is preliminary data.</text>
</comment>
<keyword evidence="1" id="KW-0472">Membrane</keyword>
<proteinExistence type="predicted"/>
<sequence>MVNYNSNANNMNYPFSPLSIFDKPLVARVISFISVFLLPVGVALVVIFITIDNNFGYLAGGIICLFFGLIYMSVSISACCMVRSFTYIMMPCCISESERQRLRLLAEARTPMLNNMGVTTNAVNKQQTQVTNQQQICEYSFSQNTPKIVVQNPLQGIRQFGHLQNNVENQYNVITCLQYRHLSRQMLQLSQKFCQLCDFG</sequence>
<organism evidence="2 3">
    <name type="scientific">Hexamita inflata</name>
    <dbReference type="NCBI Taxonomy" id="28002"/>
    <lineage>
        <taxon>Eukaryota</taxon>
        <taxon>Metamonada</taxon>
        <taxon>Diplomonadida</taxon>
        <taxon>Hexamitidae</taxon>
        <taxon>Hexamitinae</taxon>
        <taxon>Hexamita</taxon>
    </lineage>
</organism>
<accession>A0ABP1GUK6</accession>
<evidence type="ECO:0000313" key="2">
    <source>
        <dbReference type="EMBL" id="CAL5978662.1"/>
    </source>
</evidence>
<keyword evidence="1" id="KW-0812">Transmembrane</keyword>
<evidence type="ECO:0000313" key="3">
    <source>
        <dbReference type="Proteomes" id="UP001642409"/>
    </source>
</evidence>
<dbReference type="Proteomes" id="UP001642409">
    <property type="component" value="Unassembled WGS sequence"/>
</dbReference>
<protein>
    <submittedName>
        <fullName evidence="2">Hypothetical_protein</fullName>
    </submittedName>
</protein>
<dbReference type="EMBL" id="CAXDID020000009">
    <property type="protein sequence ID" value="CAL5978662.1"/>
    <property type="molecule type" value="Genomic_DNA"/>
</dbReference>
<gene>
    <name evidence="2" type="ORF">HINF_LOCUS4893</name>
</gene>
<feature type="transmembrane region" description="Helical" evidence="1">
    <location>
        <begin position="57"/>
        <end position="80"/>
    </location>
</feature>